<dbReference type="EMBL" id="JBJUIK010000014">
    <property type="protein sequence ID" value="KAL3504633.1"/>
    <property type="molecule type" value="Genomic_DNA"/>
</dbReference>
<evidence type="ECO:0000256" key="1">
    <source>
        <dbReference type="SAM" id="Coils"/>
    </source>
</evidence>
<keyword evidence="2" id="KW-0812">Transmembrane</keyword>
<proteinExistence type="predicted"/>
<sequence>MTKDIDRPGTLIVSNQQIKMSNEGSDHKISTIIQQKISGLSDIKSEEQCIFKVYGKLRSQNEEAYEPQVLSIGPYHRGKSNLKKLENHKLGYLQELLDRKKEKSLDEYINALKELKDRARKCYAEEIRLSGDEFVEMMCLDGCFIIQFLRKWIDVQLRVDDPIFQMSWLPYNILRDLILFENQIPFFILAELFDLAKVEGENLINLALQLCSPLMSFYGPTLNYKTISQDEVIHLLDLLHKGWCYSYSATLDPKEYDPCNCKNDSRLEYIKSITELQQSGIKFATEDNDKSKSWLHISFKDGKIMIPPMTVSHRTESVFRNLIAYEQYYMARQSHNHSHSHSHRRYVTDYAMFMDLLINSPMDVENLRHCQIFKIRLGDDEVVSNMFNRLIREISLNDQMFCYLEVFKEVNKYSSRRRNIWRAHLMRNYFSTPWAIISFLAAVILLFLTSVQTIFSIYPGGKND</sequence>
<keyword evidence="1" id="KW-0175">Coiled coil</keyword>
<accession>A0ABD2YGG8</accession>
<dbReference type="PANTHER" id="PTHR31170:SF17">
    <property type="match status" value="1"/>
</dbReference>
<protein>
    <submittedName>
        <fullName evidence="3">Uncharacterized protein</fullName>
    </submittedName>
</protein>
<dbReference type="AlphaFoldDB" id="A0ABD2YGG8"/>
<feature type="transmembrane region" description="Helical" evidence="2">
    <location>
        <begin position="434"/>
        <end position="458"/>
    </location>
</feature>
<dbReference type="InterPro" id="IPR004158">
    <property type="entry name" value="DUF247_pln"/>
</dbReference>
<keyword evidence="4" id="KW-1185">Reference proteome</keyword>
<reference evidence="3 4" key="1">
    <citation type="submission" date="2024-11" db="EMBL/GenBank/DDBJ databases">
        <title>A near-complete genome assembly of Cinchona calisaya.</title>
        <authorList>
            <person name="Lian D.C."/>
            <person name="Zhao X.W."/>
            <person name="Wei L."/>
        </authorList>
    </citation>
    <scope>NUCLEOTIDE SEQUENCE [LARGE SCALE GENOMIC DNA]</scope>
    <source>
        <tissue evidence="3">Nenye</tissue>
    </source>
</reference>
<keyword evidence="2" id="KW-0472">Membrane</keyword>
<evidence type="ECO:0000313" key="4">
    <source>
        <dbReference type="Proteomes" id="UP001630127"/>
    </source>
</evidence>
<dbReference type="Proteomes" id="UP001630127">
    <property type="component" value="Unassembled WGS sequence"/>
</dbReference>
<feature type="coiled-coil region" evidence="1">
    <location>
        <begin position="98"/>
        <end position="125"/>
    </location>
</feature>
<keyword evidence="2" id="KW-1133">Transmembrane helix</keyword>
<dbReference type="Pfam" id="PF03140">
    <property type="entry name" value="DUF247"/>
    <property type="match status" value="1"/>
</dbReference>
<comment type="caution">
    <text evidence="3">The sequence shown here is derived from an EMBL/GenBank/DDBJ whole genome shotgun (WGS) entry which is preliminary data.</text>
</comment>
<name>A0ABD2YGG8_9GENT</name>
<evidence type="ECO:0000256" key="2">
    <source>
        <dbReference type="SAM" id="Phobius"/>
    </source>
</evidence>
<evidence type="ECO:0000313" key="3">
    <source>
        <dbReference type="EMBL" id="KAL3504633.1"/>
    </source>
</evidence>
<dbReference type="PANTHER" id="PTHR31170">
    <property type="entry name" value="BNAC04G53230D PROTEIN"/>
    <property type="match status" value="1"/>
</dbReference>
<organism evidence="3 4">
    <name type="scientific">Cinchona calisaya</name>
    <dbReference type="NCBI Taxonomy" id="153742"/>
    <lineage>
        <taxon>Eukaryota</taxon>
        <taxon>Viridiplantae</taxon>
        <taxon>Streptophyta</taxon>
        <taxon>Embryophyta</taxon>
        <taxon>Tracheophyta</taxon>
        <taxon>Spermatophyta</taxon>
        <taxon>Magnoliopsida</taxon>
        <taxon>eudicotyledons</taxon>
        <taxon>Gunneridae</taxon>
        <taxon>Pentapetalae</taxon>
        <taxon>asterids</taxon>
        <taxon>lamiids</taxon>
        <taxon>Gentianales</taxon>
        <taxon>Rubiaceae</taxon>
        <taxon>Cinchonoideae</taxon>
        <taxon>Cinchoneae</taxon>
        <taxon>Cinchona</taxon>
    </lineage>
</organism>
<gene>
    <name evidence="3" type="ORF">ACH5RR_034474</name>
</gene>